<evidence type="ECO:0000313" key="6">
    <source>
        <dbReference type="EMBL" id="RZT59538.1"/>
    </source>
</evidence>
<feature type="chain" id="PRO_5039223836" evidence="4">
    <location>
        <begin position="22"/>
        <end position="334"/>
    </location>
</feature>
<dbReference type="OrthoDB" id="9800520at2"/>
<comment type="subcellular location">
    <subcellularLocation>
        <location evidence="1">Cell envelope</location>
    </subcellularLocation>
</comment>
<dbReference type="SUPFAM" id="SSF53822">
    <property type="entry name" value="Periplasmic binding protein-like I"/>
    <property type="match status" value="1"/>
</dbReference>
<feature type="signal peptide" evidence="4">
    <location>
        <begin position="1"/>
        <end position="21"/>
    </location>
</feature>
<evidence type="ECO:0000313" key="7">
    <source>
        <dbReference type="Proteomes" id="UP000292408"/>
    </source>
</evidence>
<sequence length="334" mass="34190">MKIRKSAAIIASAATLALVLAGCAGDAAPTDPGAGAGGGESEGERLQIALISKGFQHQFWQAVRQGAEEAAAELGVDVTFEGPASETEIDAQLQMFQAAIDRAPDAIGYAALDPEACVSLYEAAAEANIPIVEFDAGCASDYGQNLAATDGVAAGAIAAQNMAELIGGEGQVGIVGHSQINSTGIERRDGFVTEIEANWPGIEIVDIQYGDGDHLRSADIAKAMLAAYPDMVGLYGTNEGSAIGIVNAVTELGLPNGQVTVVGFDSGAAQIDAIRNGVMAGAITQDPIGIGRTVVENAVAAINGESLPEFTDTGSFWYDATNMDEPNIAAVLYQ</sequence>
<evidence type="ECO:0000256" key="3">
    <source>
        <dbReference type="ARBA" id="ARBA00022729"/>
    </source>
</evidence>
<dbReference type="EMBL" id="SGXT01000015">
    <property type="protein sequence ID" value="RZT59538.1"/>
    <property type="molecule type" value="Genomic_DNA"/>
</dbReference>
<gene>
    <name evidence="6" type="ORF">EV140_1516</name>
</gene>
<dbReference type="GO" id="GO:0030246">
    <property type="term" value="F:carbohydrate binding"/>
    <property type="evidence" value="ECO:0007669"/>
    <property type="project" value="UniProtKB-ARBA"/>
</dbReference>
<feature type="domain" description="Periplasmic binding protein" evidence="5">
    <location>
        <begin position="48"/>
        <end position="305"/>
    </location>
</feature>
<keyword evidence="3 4" id="KW-0732">Signal</keyword>
<dbReference type="Proteomes" id="UP000292408">
    <property type="component" value="Unassembled WGS sequence"/>
</dbReference>
<evidence type="ECO:0000259" key="5">
    <source>
        <dbReference type="Pfam" id="PF13407"/>
    </source>
</evidence>
<keyword evidence="7" id="KW-1185">Reference proteome</keyword>
<dbReference type="AlphaFoldDB" id="A0A4Q7TJ88"/>
<dbReference type="InterPro" id="IPR028082">
    <property type="entry name" value="Peripla_BP_I"/>
</dbReference>
<protein>
    <submittedName>
        <fullName evidence="6">Monosaccharide ABC transporter substrate-binding protein (CUT2 family)</fullName>
    </submittedName>
</protein>
<evidence type="ECO:0000256" key="4">
    <source>
        <dbReference type="SAM" id="SignalP"/>
    </source>
</evidence>
<dbReference type="PROSITE" id="PS51257">
    <property type="entry name" value="PROKAR_LIPOPROTEIN"/>
    <property type="match status" value="1"/>
</dbReference>
<dbReference type="Gene3D" id="3.40.50.2300">
    <property type="match status" value="2"/>
</dbReference>
<dbReference type="CDD" id="cd20005">
    <property type="entry name" value="PBP1_ABC_sugar_binding-like"/>
    <property type="match status" value="1"/>
</dbReference>
<evidence type="ECO:0000256" key="2">
    <source>
        <dbReference type="ARBA" id="ARBA00007639"/>
    </source>
</evidence>
<evidence type="ECO:0000256" key="1">
    <source>
        <dbReference type="ARBA" id="ARBA00004196"/>
    </source>
</evidence>
<dbReference type="PANTHER" id="PTHR46847:SF1">
    <property type="entry name" value="D-ALLOSE-BINDING PERIPLASMIC PROTEIN-RELATED"/>
    <property type="match status" value="1"/>
</dbReference>
<dbReference type="Pfam" id="PF13407">
    <property type="entry name" value="Peripla_BP_4"/>
    <property type="match status" value="1"/>
</dbReference>
<reference evidence="6 7" key="1">
    <citation type="journal article" date="2015" name="Stand. Genomic Sci.">
        <title>Genomic Encyclopedia of Bacterial and Archaeal Type Strains, Phase III: the genomes of soil and plant-associated and newly described type strains.</title>
        <authorList>
            <person name="Whitman W.B."/>
            <person name="Woyke T."/>
            <person name="Klenk H.P."/>
            <person name="Zhou Y."/>
            <person name="Lilburn T.G."/>
            <person name="Beck B.J."/>
            <person name="De Vos P."/>
            <person name="Vandamme P."/>
            <person name="Eisen J.A."/>
            <person name="Garrity G."/>
            <person name="Hugenholtz P."/>
            <person name="Kyrpides N.C."/>
        </authorList>
    </citation>
    <scope>NUCLEOTIDE SEQUENCE [LARGE SCALE GENOMIC DNA]</scope>
    <source>
        <strain evidence="6 7">AC4r</strain>
    </source>
</reference>
<dbReference type="InterPro" id="IPR025997">
    <property type="entry name" value="SBP_2_dom"/>
</dbReference>
<comment type="similarity">
    <text evidence="2">Belongs to the bacterial solute-binding protein 2 family.</text>
</comment>
<dbReference type="GO" id="GO:0030313">
    <property type="term" value="C:cell envelope"/>
    <property type="evidence" value="ECO:0007669"/>
    <property type="project" value="UniProtKB-SubCell"/>
</dbReference>
<dbReference type="RefSeq" id="WP_130282627.1">
    <property type="nucleotide sequence ID" value="NZ_SGXT01000015.1"/>
</dbReference>
<accession>A0A4Q7TJ88</accession>
<proteinExistence type="inferred from homology"/>
<dbReference type="PANTHER" id="PTHR46847">
    <property type="entry name" value="D-ALLOSE-BINDING PERIPLASMIC PROTEIN-RELATED"/>
    <property type="match status" value="1"/>
</dbReference>
<comment type="caution">
    <text evidence="6">The sequence shown here is derived from an EMBL/GenBank/DDBJ whole genome shotgun (WGS) entry which is preliminary data.</text>
</comment>
<organism evidence="6 7">
    <name type="scientific">Microcella alkaliphila</name>
    <dbReference type="NCBI Taxonomy" id="279828"/>
    <lineage>
        <taxon>Bacteria</taxon>
        <taxon>Bacillati</taxon>
        <taxon>Actinomycetota</taxon>
        <taxon>Actinomycetes</taxon>
        <taxon>Micrococcales</taxon>
        <taxon>Microbacteriaceae</taxon>
        <taxon>Microcella</taxon>
    </lineage>
</organism>
<name>A0A4Q7TJ88_9MICO</name>